<feature type="transmembrane region" description="Helical" evidence="2">
    <location>
        <begin position="377"/>
        <end position="397"/>
    </location>
</feature>
<evidence type="ECO:0000259" key="3">
    <source>
        <dbReference type="Pfam" id="PF19913"/>
    </source>
</evidence>
<dbReference type="InterPro" id="IPR011990">
    <property type="entry name" value="TPR-like_helical_dom_sf"/>
</dbReference>
<dbReference type="EMBL" id="GFDL01013237">
    <property type="protein sequence ID" value="JAV21808.1"/>
    <property type="molecule type" value="Transcribed_RNA"/>
</dbReference>
<feature type="transmembrane region" description="Helical" evidence="2">
    <location>
        <begin position="296"/>
        <end position="313"/>
    </location>
</feature>
<dbReference type="Gene3D" id="1.25.40.10">
    <property type="entry name" value="Tetratricopeptide repeat domain"/>
    <property type="match status" value="1"/>
</dbReference>
<sequence>MASWANRPPIGDGSSPGSALNNNSAASMRKKWNLEDKKSLRNLQYHFAEDGCSDVQFTLAKQLLEENAETDPAHNHSQGVHWLLRAAQQGHEQALVLLGECYQSGRGINEGNEEDVRSCLAMSSGERSARRAAQELFASLSNGEEYVTAAQLERRMREIYKLDKKKRIPAEAGMEQVETSPSNRLNRSAGGGFHTVNHISEANLLSAAINYSNGRLPFGSNALTLSVPDPQSLDHVPCFHRPFFHPIMFFSLLYHRLLAMVSGFPGSGFSGLQAVLALVAYSLFASENLFTLVPVAGYYLSLIVMVLCSFKMLKAKHEFIDFRMWSGLFLRYGDEHLNTGDSENQFLRNNLRPYLYFFVAFFTNVILQPNINDQWLPFSEITVVAFVLTFVSMLAFMYTSSDPFPDYMILFSFGLNVLAKYPYEMDSVVTTGWRFLDLKVPGFSTFVIGNGIEFCLNCRALLYLIIPAFLTLIARRNSWRGVYQYLIPHCVTLAWLQICIIGSQSATAFGLVRGALGLSGMLLFLPLFGIVTLLIPVFATIEWLSLTEPTVRLWSSISAAAISILISFYMAASRRTEKYITFLQIAICLVATVFLTLPHMMSNFEALQPETLFATTAGPPPNKHQHSSSSSSSGGTSRNPPNALSWESYYKFCHQPAWDRLGNKIKTQLRCAHLDGTVIRWEGTVIDLEIASRKNLRADLIHGYLPRFLAERIACYYGERVEPECGPAEERQHCEEMKSFMQQLDSRCHLDRWNTYEYEMKVRMPSLGLLSKPSEITLKAQHAFGNFTQSLNNSDRIWFMGILRNFLKPAAASSSSSDLHSASLNDLHMDLGAGSAAGGGSTFGDRSDRSNMRLGRKNPLVELISVGCINCQNKELTSVHLSDGLKVNARMRDLLRGIKYLLNVIFNPLVIFK</sequence>
<evidence type="ECO:0000313" key="6">
    <source>
        <dbReference type="EMBL" id="JAV21808.1"/>
    </source>
</evidence>
<dbReference type="InterPro" id="IPR045461">
    <property type="entry name" value="Wolframin_OB_fold"/>
</dbReference>
<evidence type="ECO:0000256" key="1">
    <source>
        <dbReference type="SAM" id="MobiDB-lite"/>
    </source>
</evidence>
<keyword evidence="2" id="KW-1133">Transmembrane helix</keyword>
<feature type="transmembrane region" description="Helical" evidence="2">
    <location>
        <begin position="553"/>
        <end position="572"/>
    </location>
</feature>
<feature type="transmembrane region" description="Helical" evidence="2">
    <location>
        <begin position="443"/>
        <end position="470"/>
    </location>
</feature>
<evidence type="ECO:0000259" key="4">
    <source>
        <dbReference type="Pfam" id="PF19914"/>
    </source>
</evidence>
<dbReference type="InterPro" id="IPR026209">
    <property type="entry name" value="Wolframin_fam"/>
</dbReference>
<dbReference type="GO" id="GO:0005789">
    <property type="term" value="C:endoplasmic reticulum membrane"/>
    <property type="evidence" value="ECO:0007669"/>
    <property type="project" value="TreeGrafter"/>
</dbReference>
<feature type="domain" description="Wolframin OB-fold" evidence="3">
    <location>
        <begin position="753"/>
        <end position="913"/>
    </location>
</feature>
<feature type="transmembrane region" description="Helical" evidence="2">
    <location>
        <begin position="354"/>
        <end position="371"/>
    </location>
</feature>
<dbReference type="Pfam" id="PF20023">
    <property type="entry name" value="WSLR"/>
    <property type="match status" value="1"/>
</dbReference>
<name>A0A1Q3F2T7_CULTA</name>
<feature type="transmembrane region" description="Helical" evidence="2">
    <location>
        <begin position="578"/>
        <end position="597"/>
    </location>
</feature>
<feature type="transmembrane region" description="Helical" evidence="2">
    <location>
        <begin position="257"/>
        <end position="284"/>
    </location>
</feature>
<dbReference type="GO" id="GO:0030968">
    <property type="term" value="P:endoplasmic reticulum unfolded protein response"/>
    <property type="evidence" value="ECO:0007669"/>
    <property type="project" value="TreeGrafter"/>
</dbReference>
<dbReference type="PRINTS" id="PR02060">
    <property type="entry name" value="WOLFFAMILY"/>
</dbReference>
<feature type="region of interest" description="Disordered" evidence="1">
    <location>
        <begin position="615"/>
        <end position="640"/>
    </location>
</feature>
<dbReference type="Pfam" id="PF20053">
    <property type="entry name" value="WC-rich"/>
    <property type="match status" value="1"/>
</dbReference>
<dbReference type="AlphaFoldDB" id="A0A1Q3F2T7"/>
<dbReference type="InterPro" id="IPR045458">
    <property type="entry name" value="Wolframin_Sel1-like_rpt"/>
</dbReference>
<proteinExistence type="predicted"/>
<keyword evidence="2" id="KW-0472">Membrane</keyword>
<feature type="region of interest" description="Disordered" evidence="1">
    <location>
        <begin position="1"/>
        <end position="24"/>
    </location>
</feature>
<organism evidence="6">
    <name type="scientific">Culex tarsalis</name>
    <name type="common">Encephalitis mosquito</name>
    <dbReference type="NCBI Taxonomy" id="7177"/>
    <lineage>
        <taxon>Eukaryota</taxon>
        <taxon>Metazoa</taxon>
        <taxon>Ecdysozoa</taxon>
        <taxon>Arthropoda</taxon>
        <taxon>Hexapoda</taxon>
        <taxon>Insecta</taxon>
        <taxon>Pterygota</taxon>
        <taxon>Neoptera</taxon>
        <taxon>Endopterygota</taxon>
        <taxon>Diptera</taxon>
        <taxon>Nematocera</taxon>
        <taxon>Culicoidea</taxon>
        <taxon>Culicidae</taxon>
        <taxon>Culicinae</taxon>
        <taxon>Culicini</taxon>
        <taxon>Culex</taxon>
        <taxon>Culex</taxon>
    </lineage>
</organism>
<dbReference type="SUPFAM" id="SSF81901">
    <property type="entry name" value="HCP-like"/>
    <property type="match status" value="1"/>
</dbReference>
<evidence type="ECO:0000259" key="5">
    <source>
        <dbReference type="Pfam" id="PF20053"/>
    </source>
</evidence>
<protein>
    <submittedName>
        <fullName evidence="6">Putative conserved plasma membrane protein</fullName>
    </submittedName>
</protein>
<dbReference type="GO" id="GO:0055074">
    <property type="term" value="P:calcium ion homeostasis"/>
    <property type="evidence" value="ECO:0007669"/>
    <property type="project" value="TreeGrafter"/>
</dbReference>
<dbReference type="InterPro" id="IPR045400">
    <property type="entry name" value="Wolframin_Cys-rich"/>
</dbReference>
<dbReference type="InterPro" id="IPR045460">
    <property type="entry name" value="Wolframin_EF-hand"/>
</dbReference>
<evidence type="ECO:0000256" key="2">
    <source>
        <dbReference type="SAM" id="Phobius"/>
    </source>
</evidence>
<feature type="compositionally biased region" description="Polar residues" evidence="1">
    <location>
        <begin position="15"/>
        <end position="24"/>
    </location>
</feature>
<feature type="domain" description="Wolframin cysteine-rich" evidence="5">
    <location>
        <begin position="646"/>
        <end position="751"/>
    </location>
</feature>
<accession>A0A1Q3F2T7</accession>
<feature type="transmembrane region" description="Helical" evidence="2">
    <location>
        <begin position="515"/>
        <end position="541"/>
    </location>
</feature>
<feature type="domain" description="Wolframin EF-hand" evidence="4">
    <location>
        <begin position="129"/>
        <end position="212"/>
    </location>
</feature>
<keyword evidence="2" id="KW-0812">Transmembrane</keyword>
<dbReference type="PANTHER" id="PTHR13098:SF3">
    <property type="entry name" value="WOLFRAMIN"/>
    <property type="match status" value="1"/>
</dbReference>
<dbReference type="Pfam" id="PF19914">
    <property type="entry name" value="WEF-hand"/>
    <property type="match status" value="1"/>
</dbReference>
<dbReference type="PANTHER" id="PTHR13098">
    <property type="entry name" value="WOLFRAMIN"/>
    <property type="match status" value="1"/>
</dbReference>
<dbReference type="Pfam" id="PF19913">
    <property type="entry name" value="WCOB"/>
    <property type="match status" value="1"/>
</dbReference>
<reference evidence="6" key="1">
    <citation type="submission" date="2017-01" db="EMBL/GenBank/DDBJ databases">
        <title>A deep insight into the sialotranscriptome of adult male and female Cluex tarsalis mosquitoes.</title>
        <authorList>
            <person name="Ribeiro J.M."/>
            <person name="Moreira F."/>
            <person name="Bernard K.A."/>
            <person name="Calvo E."/>
        </authorList>
    </citation>
    <scope>NUCLEOTIDE SEQUENCE</scope>
    <source>
        <strain evidence="6">Kern County</strain>
        <tissue evidence="6">Salivary glands</tissue>
    </source>
</reference>